<dbReference type="Proteomes" id="UP001238088">
    <property type="component" value="Unassembled WGS sequence"/>
</dbReference>
<protein>
    <submittedName>
        <fullName evidence="1">Uncharacterized protein</fullName>
    </submittedName>
</protein>
<accession>A0ABU0ANI3</accession>
<proteinExistence type="predicted"/>
<gene>
    <name evidence="1" type="ORF">J2S17_004648</name>
</gene>
<evidence type="ECO:0000313" key="1">
    <source>
        <dbReference type="EMBL" id="MDQ0272755.1"/>
    </source>
</evidence>
<evidence type="ECO:0000313" key="2">
    <source>
        <dbReference type="Proteomes" id="UP001238088"/>
    </source>
</evidence>
<reference evidence="1 2" key="1">
    <citation type="submission" date="2023-07" db="EMBL/GenBank/DDBJ databases">
        <title>Genomic Encyclopedia of Type Strains, Phase IV (KMG-IV): sequencing the most valuable type-strain genomes for metagenomic binning, comparative biology and taxonomic classification.</title>
        <authorList>
            <person name="Goeker M."/>
        </authorList>
    </citation>
    <scope>NUCLEOTIDE SEQUENCE [LARGE SCALE GENOMIC DNA]</scope>
    <source>
        <strain evidence="1 2">DSM 23494</strain>
    </source>
</reference>
<comment type="caution">
    <text evidence="1">The sequence shown here is derived from an EMBL/GenBank/DDBJ whole genome shotgun (WGS) entry which is preliminary data.</text>
</comment>
<organism evidence="1 2">
    <name type="scientific">Cytobacillus purgationiresistens</name>
    <dbReference type="NCBI Taxonomy" id="863449"/>
    <lineage>
        <taxon>Bacteria</taxon>
        <taxon>Bacillati</taxon>
        <taxon>Bacillota</taxon>
        <taxon>Bacilli</taxon>
        <taxon>Bacillales</taxon>
        <taxon>Bacillaceae</taxon>
        <taxon>Cytobacillus</taxon>
    </lineage>
</organism>
<keyword evidence="2" id="KW-1185">Reference proteome</keyword>
<sequence>MEIEIDVDLLDEGEKEKLRALFKTNNEVEFKTALQGIAYSAITEYKEMLLGKGLPTRADEIKQHRLYHLIKHYFNGRIPSEAEVSSMFQLTDSESKALIRNVKTKFRYQLEKEISYTLRNVISSAEFNESKNEYHVVIQSDNVLEELNRLISTYAPQLDPITKVRGSARKFQISEDSYALLENKLNAEQEVAISEPIDD</sequence>
<dbReference type="EMBL" id="JAUSUB010000027">
    <property type="protein sequence ID" value="MDQ0272755.1"/>
    <property type="molecule type" value="Genomic_DNA"/>
</dbReference>
<name>A0ABU0ANI3_9BACI</name>